<accession>A0A9P8ICU7</accession>
<gene>
    <name evidence="3" type="ORF">GP486_007384</name>
</gene>
<comment type="similarity">
    <text evidence="1">Belongs to the GTP cyclohydrolase I type 2/NIF3 family.</text>
</comment>
<dbReference type="FunFam" id="3.40.1390.30:FF:000001">
    <property type="entry name" value="GTP cyclohydrolase 1 type 2"/>
    <property type="match status" value="1"/>
</dbReference>
<dbReference type="InterPro" id="IPR036069">
    <property type="entry name" value="DUF34/NIF3_sf"/>
</dbReference>
<keyword evidence="2" id="KW-0479">Metal-binding</keyword>
<feature type="binding site" evidence="2">
    <location>
        <position position="214"/>
    </location>
    <ligand>
        <name>a divalent metal cation</name>
        <dbReference type="ChEBI" id="CHEBI:60240"/>
        <label>1</label>
    </ligand>
</feature>
<dbReference type="AlphaFoldDB" id="A0A9P8ICU7"/>
<dbReference type="PANTHER" id="PTHR13799:SF13">
    <property type="entry name" value="NIF3-LIKE PROTEIN 1"/>
    <property type="match status" value="1"/>
</dbReference>
<keyword evidence="4" id="KW-1185">Reference proteome</keyword>
<evidence type="ECO:0000256" key="2">
    <source>
        <dbReference type="PIRSR" id="PIRSR602678-1"/>
    </source>
</evidence>
<evidence type="ECO:0000256" key="1">
    <source>
        <dbReference type="ARBA" id="ARBA00006964"/>
    </source>
</evidence>
<evidence type="ECO:0000313" key="4">
    <source>
        <dbReference type="Proteomes" id="UP000750711"/>
    </source>
</evidence>
<feature type="binding site" evidence="2">
    <location>
        <position position="37"/>
    </location>
    <ligand>
        <name>a divalent metal cation</name>
        <dbReference type="ChEBI" id="CHEBI:60240"/>
        <label>1</label>
    </ligand>
</feature>
<reference evidence="3" key="1">
    <citation type="submission" date="2021-03" db="EMBL/GenBank/DDBJ databases">
        <title>Comparative genomics and phylogenomic investigation of the class Geoglossomycetes provide insights into ecological specialization and systematics.</title>
        <authorList>
            <person name="Melie T."/>
            <person name="Pirro S."/>
            <person name="Miller A.N."/>
            <person name="Quandt A."/>
        </authorList>
    </citation>
    <scope>NUCLEOTIDE SEQUENCE</scope>
    <source>
        <strain evidence="3">CAQ_001_2017</strain>
    </source>
</reference>
<organism evidence="3 4">
    <name type="scientific">Trichoglossum hirsutum</name>
    <dbReference type="NCBI Taxonomy" id="265104"/>
    <lineage>
        <taxon>Eukaryota</taxon>
        <taxon>Fungi</taxon>
        <taxon>Dikarya</taxon>
        <taxon>Ascomycota</taxon>
        <taxon>Pezizomycotina</taxon>
        <taxon>Geoglossomycetes</taxon>
        <taxon>Geoglossales</taxon>
        <taxon>Geoglossaceae</taxon>
        <taxon>Trichoglossum</taxon>
    </lineage>
</organism>
<protein>
    <recommendedName>
        <fullName evidence="5">NGG1p interacting factor 3</fullName>
    </recommendedName>
</protein>
<dbReference type="Proteomes" id="UP000750711">
    <property type="component" value="Unassembled WGS sequence"/>
</dbReference>
<proteinExistence type="inferred from homology"/>
<dbReference type="SUPFAM" id="SSF102705">
    <property type="entry name" value="NIF3 (NGG1p interacting factor 3)-like"/>
    <property type="match status" value="1"/>
</dbReference>
<sequence>MRQDQKQNNSVLLTLDLTRAVVDEAIKRKDSVIVAYHPIIFRGLKDITLGDSQQESMLRLIQEGISVYSPHTAVDAVTGGIGDWMVDIVTSPFKDRPGFDFKTDVLCPSEIAVDGFRDAGIGRTVEFSQTVNLAELLEAIGKRLGLEYLQLALPHHLRTVPHASISLSSIAMCAGSGGPIIIPSFVDVLFTGELTHHNALAAIEKGQIVIATFHSNSERGFLKEILWQKLKDGLKKEWGEEVDVGISEVDSDPYEIIKAPKGGSY</sequence>
<evidence type="ECO:0000313" key="3">
    <source>
        <dbReference type="EMBL" id="KAH0551402.1"/>
    </source>
</evidence>
<evidence type="ECO:0008006" key="5">
    <source>
        <dbReference type="Google" id="ProtNLM"/>
    </source>
</evidence>
<dbReference type="Pfam" id="PF01784">
    <property type="entry name" value="DUF34_NIF3"/>
    <property type="match status" value="1"/>
</dbReference>
<dbReference type="GO" id="GO:0046872">
    <property type="term" value="F:metal ion binding"/>
    <property type="evidence" value="ECO:0007669"/>
    <property type="project" value="UniProtKB-KW"/>
</dbReference>
<comment type="caution">
    <text evidence="3">The sequence shown here is derived from an EMBL/GenBank/DDBJ whole genome shotgun (WGS) entry which is preliminary data.</text>
</comment>
<feature type="binding site" evidence="2">
    <location>
        <position position="75"/>
    </location>
    <ligand>
        <name>a divalent metal cation</name>
        <dbReference type="ChEBI" id="CHEBI:60240"/>
        <label>1</label>
    </ligand>
</feature>
<dbReference type="EMBL" id="JAGHQM010002052">
    <property type="protein sequence ID" value="KAH0551402.1"/>
    <property type="molecule type" value="Genomic_DNA"/>
</dbReference>
<dbReference type="InterPro" id="IPR002678">
    <property type="entry name" value="DUF34/NIF3"/>
</dbReference>
<feature type="binding site" evidence="2">
    <location>
        <position position="218"/>
    </location>
    <ligand>
        <name>a divalent metal cation</name>
        <dbReference type="ChEBI" id="CHEBI:60240"/>
        <label>1</label>
    </ligand>
</feature>
<dbReference type="GO" id="GO:0005739">
    <property type="term" value="C:mitochondrion"/>
    <property type="evidence" value="ECO:0007669"/>
    <property type="project" value="TreeGrafter"/>
</dbReference>
<dbReference type="PANTHER" id="PTHR13799">
    <property type="entry name" value="NGG1 INTERACTING FACTOR 3"/>
    <property type="match status" value="1"/>
</dbReference>
<name>A0A9P8ICU7_9PEZI</name>
<dbReference type="Gene3D" id="3.40.1390.30">
    <property type="entry name" value="NIF3 (NGG1p interacting factor 3)-like"/>
    <property type="match status" value="1"/>
</dbReference>